<dbReference type="STRING" id="457427.SSOG_08171"/>
<feature type="region of interest" description="Disordered" evidence="8">
    <location>
        <begin position="1"/>
        <end position="53"/>
    </location>
</feature>
<dbReference type="Proteomes" id="UP000003963">
    <property type="component" value="Unassembled WGS sequence"/>
</dbReference>
<dbReference type="PROSITE" id="PS50928">
    <property type="entry name" value="ABC_TM1"/>
    <property type="match status" value="1"/>
</dbReference>
<feature type="region of interest" description="Disordered" evidence="8">
    <location>
        <begin position="74"/>
        <end position="94"/>
    </location>
</feature>
<name>D9WTR3_9ACTN</name>
<dbReference type="InterPro" id="IPR000515">
    <property type="entry name" value="MetI-like"/>
</dbReference>
<dbReference type="Pfam" id="PF00528">
    <property type="entry name" value="BPD_transp_1"/>
    <property type="match status" value="1"/>
</dbReference>
<feature type="transmembrane region" description="Helical" evidence="7">
    <location>
        <begin position="244"/>
        <end position="269"/>
    </location>
</feature>
<evidence type="ECO:0000256" key="3">
    <source>
        <dbReference type="ARBA" id="ARBA00022475"/>
    </source>
</evidence>
<dbReference type="PANTHER" id="PTHR30193">
    <property type="entry name" value="ABC TRANSPORTER PERMEASE PROTEIN"/>
    <property type="match status" value="1"/>
</dbReference>
<dbReference type="Gene3D" id="1.10.3720.10">
    <property type="entry name" value="MetI-like"/>
    <property type="match status" value="1"/>
</dbReference>
<dbReference type="GO" id="GO:0005886">
    <property type="term" value="C:plasma membrane"/>
    <property type="evidence" value="ECO:0007669"/>
    <property type="project" value="UniProtKB-SubCell"/>
</dbReference>
<keyword evidence="11" id="KW-1185">Reference proteome</keyword>
<comment type="similarity">
    <text evidence="7">Belongs to the binding-protein-dependent transport system permease family.</text>
</comment>
<keyword evidence="5 7" id="KW-1133">Transmembrane helix</keyword>
<feature type="transmembrane region" description="Helical" evidence="7">
    <location>
        <begin position="355"/>
        <end position="374"/>
    </location>
</feature>
<evidence type="ECO:0000256" key="4">
    <source>
        <dbReference type="ARBA" id="ARBA00022692"/>
    </source>
</evidence>
<feature type="domain" description="ABC transmembrane type-1" evidence="9">
    <location>
        <begin position="159"/>
        <end position="371"/>
    </location>
</feature>
<evidence type="ECO:0000256" key="7">
    <source>
        <dbReference type="RuleBase" id="RU363032"/>
    </source>
</evidence>
<evidence type="ECO:0000313" key="10">
    <source>
        <dbReference type="EMBL" id="EFL28457.1"/>
    </source>
</evidence>
<dbReference type="CDD" id="cd06261">
    <property type="entry name" value="TM_PBP2"/>
    <property type="match status" value="1"/>
</dbReference>
<keyword evidence="2 7" id="KW-0813">Transport</keyword>
<reference evidence="10 11" key="1">
    <citation type="submission" date="2009-02" db="EMBL/GenBank/DDBJ databases">
        <title>Annotation of Streptomyces hygroscopicus strain ATCC 53653.</title>
        <authorList>
            <consortium name="The Broad Institute Genome Sequencing Platform"/>
            <consortium name="Broad Institute Microbial Sequencing Center"/>
            <person name="Fischbach M."/>
            <person name="Godfrey P."/>
            <person name="Ward D."/>
            <person name="Young S."/>
            <person name="Zeng Q."/>
            <person name="Koehrsen M."/>
            <person name="Alvarado L."/>
            <person name="Berlin A.M."/>
            <person name="Bochicchio J."/>
            <person name="Borenstein D."/>
            <person name="Chapman S.B."/>
            <person name="Chen Z."/>
            <person name="Engels R."/>
            <person name="Freedman E."/>
            <person name="Gellesch M."/>
            <person name="Goldberg J."/>
            <person name="Griggs A."/>
            <person name="Gujja S."/>
            <person name="Heilman E.R."/>
            <person name="Heiman D.I."/>
            <person name="Hepburn T.A."/>
            <person name="Howarth C."/>
            <person name="Jen D."/>
            <person name="Larson L."/>
            <person name="Lewis B."/>
            <person name="Mehta T."/>
            <person name="Park D."/>
            <person name="Pearson M."/>
            <person name="Richards J."/>
            <person name="Roberts A."/>
            <person name="Saif S."/>
            <person name="Shea T.D."/>
            <person name="Shenoy N."/>
            <person name="Sisk P."/>
            <person name="Stolte C."/>
            <person name="Sykes S.N."/>
            <person name="Thomson T."/>
            <person name="Walk T."/>
            <person name="White J."/>
            <person name="Yandava C."/>
            <person name="Straight P."/>
            <person name="Clardy J."/>
            <person name="Hung D."/>
            <person name="Kolter R."/>
            <person name="Mekalanos J."/>
            <person name="Walker S."/>
            <person name="Walsh C.T."/>
            <person name="Wieland-Brown L.C."/>
            <person name="Haas B."/>
            <person name="Nusbaum C."/>
            <person name="Birren B."/>
        </authorList>
    </citation>
    <scope>NUCLEOTIDE SEQUENCE [LARGE SCALE GENOMIC DNA]</scope>
    <source>
        <strain evidence="10 11">ATCC 53653</strain>
    </source>
</reference>
<sequence length="382" mass="41553">MPSGAGSRRTGSRRHLPATGSAGSERGHEMTESVSQPPPASMSVVPPGAAVAPGAASAVPVTGAGAADVVVAAREGPKHKKAGREPGERSGRRQIGRRSWWGAVFATPHSLGLAIFTVVPIVASLVVSFMNWPMLGEHSWTGLDNYRKLFSDQTFWIVARNTVEYVVLYVPLNLVVSLGLAAWLTPRIRHRHIFRVLFFIPTITPLVANVVVWRMLYQPDGFIDATMQSTIGVNAPNFLADGTWAMFAVVAMSVWAGFGYNMLIFSAALDAVPDNQLEAAQIDGASAWQVFWRIKFPAISPSIFFATMMTLITSFQVFTQPFLLTKGGPGTETETLVQYIYNTGFQTQQLGLASAGAWVLFVIILGITAVQFLGQKRWVHYE</sequence>
<feature type="transmembrane region" description="Helical" evidence="7">
    <location>
        <begin position="100"/>
        <end position="130"/>
    </location>
</feature>
<dbReference type="GO" id="GO:0055085">
    <property type="term" value="P:transmembrane transport"/>
    <property type="evidence" value="ECO:0007669"/>
    <property type="project" value="InterPro"/>
</dbReference>
<organism evidence="10 11">
    <name type="scientific">Streptomyces himastatinicus ATCC 53653</name>
    <dbReference type="NCBI Taxonomy" id="457427"/>
    <lineage>
        <taxon>Bacteria</taxon>
        <taxon>Bacillati</taxon>
        <taxon>Actinomycetota</taxon>
        <taxon>Actinomycetes</taxon>
        <taxon>Kitasatosporales</taxon>
        <taxon>Streptomycetaceae</taxon>
        <taxon>Streptomyces</taxon>
        <taxon>Streptomyces violaceusniger group</taxon>
    </lineage>
</organism>
<dbReference type="HOGENOM" id="CLU_016047_0_2_11"/>
<feature type="transmembrane region" description="Helical" evidence="7">
    <location>
        <begin position="165"/>
        <end position="184"/>
    </location>
</feature>
<feature type="compositionally biased region" description="Low complexity" evidence="8">
    <location>
        <begin position="41"/>
        <end position="53"/>
    </location>
</feature>
<gene>
    <name evidence="10" type="ORF">SSOG_08171</name>
</gene>
<feature type="transmembrane region" description="Helical" evidence="7">
    <location>
        <begin position="298"/>
        <end position="318"/>
    </location>
</feature>
<protein>
    <submittedName>
        <fullName evidence="10">Sugar ABC transporter, permease</fullName>
    </submittedName>
</protein>
<evidence type="ECO:0000256" key="1">
    <source>
        <dbReference type="ARBA" id="ARBA00004651"/>
    </source>
</evidence>
<dbReference type="PANTHER" id="PTHR30193:SF37">
    <property type="entry name" value="INNER MEMBRANE ABC TRANSPORTER PERMEASE PROTEIN YCJO"/>
    <property type="match status" value="1"/>
</dbReference>
<comment type="subcellular location">
    <subcellularLocation>
        <location evidence="1 7">Cell membrane</location>
        <topology evidence="1 7">Multi-pass membrane protein</topology>
    </subcellularLocation>
</comment>
<dbReference type="InterPro" id="IPR035906">
    <property type="entry name" value="MetI-like_sf"/>
</dbReference>
<keyword evidence="3" id="KW-1003">Cell membrane</keyword>
<evidence type="ECO:0000256" key="6">
    <source>
        <dbReference type="ARBA" id="ARBA00023136"/>
    </source>
</evidence>
<evidence type="ECO:0000313" key="11">
    <source>
        <dbReference type="Proteomes" id="UP000003963"/>
    </source>
</evidence>
<dbReference type="InterPro" id="IPR051393">
    <property type="entry name" value="ABC_transporter_permease"/>
</dbReference>
<proteinExistence type="inferred from homology"/>
<keyword evidence="4 7" id="KW-0812">Transmembrane</keyword>
<evidence type="ECO:0000256" key="2">
    <source>
        <dbReference type="ARBA" id="ARBA00022448"/>
    </source>
</evidence>
<dbReference type="AlphaFoldDB" id="D9WTR3"/>
<dbReference type="EMBL" id="GG657754">
    <property type="protein sequence ID" value="EFL28457.1"/>
    <property type="molecule type" value="Genomic_DNA"/>
</dbReference>
<dbReference type="SUPFAM" id="SSF161098">
    <property type="entry name" value="MetI-like"/>
    <property type="match status" value="1"/>
</dbReference>
<feature type="transmembrane region" description="Helical" evidence="7">
    <location>
        <begin position="196"/>
        <end position="217"/>
    </location>
</feature>
<keyword evidence="6 7" id="KW-0472">Membrane</keyword>
<evidence type="ECO:0000256" key="8">
    <source>
        <dbReference type="SAM" id="MobiDB-lite"/>
    </source>
</evidence>
<evidence type="ECO:0000259" key="9">
    <source>
        <dbReference type="PROSITE" id="PS50928"/>
    </source>
</evidence>
<evidence type="ECO:0000256" key="5">
    <source>
        <dbReference type="ARBA" id="ARBA00022989"/>
    </source>
</evidence>
<accession>D9WTR3</accession>